<reference evidence="2 3" key="2">
    <citation type="submission" date="2018-11" db="EMBL/GenBank/DDBJ databases">
        <authorList>
            <consortium name="Pathogen Informatics"/>
        </authorList>
    </citation>
    <scope>NUCLEOTIDE SEQUENCE [LARGE SCALE GENOMIC DNA]</scope>
</reference>
<dbReference type="AlphaFoldDB" id="A0A0N5CUM1"/>
<accession>A0A0N5CUM1</accession>
<protein>
    <submittedName>
        <fullName evidence="4">C2H2-type domain-containing protein</fullName>
    </submittedName>
</protein>
<feature type="compositionally biased region" description="Basic and acidic residues" evidence="1">
    <location>
        <begin position="213"/>
        <end position="245"/>
    </location>
</feature>
<dbReference type="WBParaSite" id="TCLT_0000397001-mRNA-1">
    <property type="protein sequence ID" value="TCLT_0000397001-mRNA-1"/>
    <property type="gene ID" value="TCLT_0000397001"/>
</dbReference>
<dbReference type="EMBL" id="UYYF01004271">
    <property type="protein sequence ID" value="VDN00997.1"/>
    <property type="molecule type" value="Genomic_DNA"/>
</dbReference>
<organism evidence="4">
    <name type="scientific">Thelazia callipaeda</name>
    <name type="common">Oriental eyeworm</name>
    <name type="synonym">Parasitic nematode</name>
    <dbReference type="NCBI Taxonomy" id="103827"/>
    <lineage>
        <taxon>Eukaryota</taxon>
        <taxon>Metazoa</taxon>
        <taxon>Ecdysozoa</taxon>
        <taxon>Nematoda</taxon>
        <taxon>Chromadorea</taxon>
        <taxon>Rhabditida</taxon>
        <taxon>Spirurina</taxon>
        <taxon>Spiruromorpha</taxon>
        <taxon>Thelazioidea</taxon>
        <taxon>Thelaziidae</taxon>
        <taxon>Thelazia</taxon>
    </lineage>
</organism>
<dbReference type="OrthoDB" id="5877487at2759"/>
<feature type="compositionally biased region" description="Basic and acidic residues" evidence="1">
    <location>
        <begin position="185"/>
        <end position="197"/>
    </location>
</feature>
<sequence length="1063" mass="119579">MSDSEVDTSLVGLSWEVWRRATHLDSTVVTPKVRHDVAAMPSQKAICYGFCPSNELGSMTLITCEKCGMVLKDVGYGYHMRSQHGYEDSDSDDDCQSFLLSPPHRSVSPCLESPILSPPYRRLSNPVVSSKESSGRNGNIISQATSTGYSVKQKNNLKLSLRVSRRNARSEENVTNNSTKHHGAKKVDITTKVDKHLNGAVVKKKERKRKRDSSHEDNFSSEHSRQKKHSSVERQSDNKESEPVSRHLQNNGDDSKFDNDVYIGRTPCSQHNYSHEVDLDVPAMGRTNTASPSLLKDTNVQLESVLEENDSIERLEGDGRTTYDAHTRIEAESCSGQCDSDLVLNFADSSGDLGPYSWFSSEKDVLQQNWAENTALLEDPNMENHLAEDPDLNRFYVPSPPHLSPALSGRYSTNLFATSKVTPDEVCHDQMQGNMVQPRERIIPVRYGVVPQPSSLNANQDLNMFDDALREERYVGIDSEEHVDPESDGHLKTLHHNITEKLVPIKPCLYNYPQQEILDDNKNGYLQQDQFDYMVNDFWGKSPQMVQQTICLPHQQAHPRVVSVAVVPQKKNMRICSLILINFSSVSCPDDYIDPEQKIYYPNARLLTVPINGRTTVGYPSQTKFPSPDVFSKHIQGVNDLSSSERVPQVSNFHCNMMDRVPREKRTSMQSTDGKTERYLNHMNYDVQGNYNHLLLGENPALKIPSSSVSQHLYSYNQMPPTDVCRARSSSYMPYVAKKKVSSRHTVRSHANSAAQRPVASEVTPHEVYVPIHGKTVIRPEYRYVYIPTKSSRFADRSQLHHRHGKDHSKETNEFGCREARRLEHQSRTEPTMRQVTIQKVHPGVSHRVRSSTLANDNMRCVKRTTHNAHHFAATGIEANTYPVEASNCGTNVIVHGSSKDHLYQSQGLRSYPMMGSMQRNNIASKSRHKSSCNSCRVQQHTDSRQMHKTKVIQAESGAQKLFGADHVGTHLMKNGMKRDCSSFTSVENHPNVAVPTAHLRNASHTDIRSDNGRAVTIVPVPVLKKCSNSSHYKDSYEAIISSSPASHNIIPLTSFTSGSHTY</sequence>
<gene>
    <name evidence="2" type="ORF">TCLT_LOCUS3959</name>
</gene>
<evidence type="ECO:0000313" key="3">
    <source>
        <dbReference type="Proteomes" id="UP000276776"/>
    </source>
</evidence>
<evidence type="ECO:0000313" key="4">
    <source>
        <dbReference type="WBParaSite" id="TCLT_0000397001-mRNA-1"/>
    </source>
</evidence>
<feature type="compositionally biased region" description="Basic residues" evidence="1">
    <location>
        <begin position="202"/>
        <end position="212"/>
    </location>
</feature>
<evidence type="ECO:0000256" key="1">
    <source>
        <dbReference type="SAM" id="MobiDB-lite"/>
    </source>
</evidence>
<keyword evidence="3" id="KW-1185">Reference proteome</keyword>
<dbReference type="Proteomes" id="UP000276776">
    <property type="component" value="Unassembled WGS sequence"/>
</dbReference>
<reference evidence="4" key="1">
    <citation type="submission" date="2016-04" db="UniProtKB">
        <authorList>
            <consortium name="WormBaseParasite"/>
        </authorList>
    </citation>
    <scope>IDENTIFICATION</scope>
</reference>
<name>A0A0N5CUM1_THECL</name>
<feature type="region of interest" description="Disordered" evidence="1">
    <location>
        <begin position="121"/>
        <end position="263"/>
    </location>
</feature>
<dbReference type="OMA" id="IRPEYRY"/>
<proteinExistence type="predicted"/>
<evidence type="ECO:0000313" key="2">
    <source>
        <dbReference type="EMBL" id="VDN00997.1"/>
    </source>
</evidence>
<feature type="compositionally biased region" description="Polar residues" evidence="1">
    <location>
        <begin position="126"/>
        <end position="158"/>
    </location>
</feature>